<dbReference type="Proteomes" id="UP001597326">
    <property type="component" value="Unassembled WGS sequence"/>
</dbReference>
<dbReference type="EMBL" id="JBHUFZ010000005">
    <property type="protein sequence ID" value="MFD1889070.1"/>
    <property type="molecule type" value="Genomic_DNA"/>
</dbReference>
<keyword evidence="4" id="KW-1185">Reference proteome</keyword>
<comment type="caution">
    <text evidence="3">The sequence shown here is derived from an EMBL/GenBank/DDBJ whole genome shotgun (WGS) entry which is preliminary data.</text>
</comment>
<organism evidence="3 4">
    <name type="scientific">Luteococcus peritonei</name>
    <dbReference type="NCBI Taxonomy" id="88874"/>
    <lineage>
        <taxon>Bacteria</taxon>
        <taxon>Bacillati</taxon>
        <taxon>Actinomycetota</taxon>
        <taxon>Actinomycetes</taxon>
        <taxon>Propionibacteriales</taxon>
        <taxon>Propionibacteriaceae</taxon>
        <taxon>Luteococcus</taxon>
    </lineage>
</organism>
<evidence type="ECO:0000256" key="2">
    <source>
        <dbReference type="SAM" id="SignalP"/>
    </source>
</evidence>
<protein>
    <recommendedName>
        <fullName evidence="5">PknH-like extracellular domain-containing protein</fullName>
    </recommendedName>
</protein>
<feature type="signal peptide" evidence="2">
    <location>
        <begin position="1"/>
        <end position="25"/>
    </location>
</feature>
<evidence type="ECO:0008006" key="5">
    <source>
        <dbReference type="Google" id="ProtNLM"/>
    </source>
</evidence>
<name>A0ABW4RSQ5_9ACTN</name>
<dbReference type="PROSITE" id="PS51257">
    <property type="entry name" value="PROKAR_LIPOPROTEIN"/>
    <property type="match status" value="1"/>
</dbReference>
<dbReference type="RefSeq" id="WP_343874835.1">
    <property type="nucleotide sequence ID" value="NZ_BAAAIX010000028.1"/>
</dbReference>
<feature type="chain" id="PRO_5047226972" description="PknH-like extracellular domain-containing protein" evidence="2">
    <location>
        <begin position="26"/>
        <end position="248"/>
    </location>
</feature>
<keyword evidence="2" id="KW-0732">Signal</keyword>
<sequence length="248" mass="25482">MTCSRPHRVLAAAAGLVLLAGGCSSDPAPTPSSTGTSGGVPTDTATASESPWSPGPSDVDLPAPTPPTTPAASTAGSLALASVPVPDGWKAVVQKGSIEEGFLGNGTPAHARDPRYAAYEIMSVGCAEVKRDSWTDPTHALEVSLAKGPAKGMAEAMVFADAQQARTWFTQWTAQLKACEGSSNPKTTASSTTADSWIGRRSYGSADGWAEVGAVMDNTVRLYLLADPDGAITTQQQQALLAQVRAAR</sequence>
<gene>
    <name evidence="3" type="ORF">ACFSCS_02580</name>
</gene>
<reference evidence="4" key="1">
    <citation type="journal article" date="2019" name="Int. J. Syst. Evol. Microbiol.">
        <title>The Global Catalogue of Microorganisms (GCM) 10K type strain sequencing project: providing services to taxonomists for standard genome sequencing and annotation.</title>
        <authorList>
            <consortium name="The Broad Institute Genomics Platform"/>
            <consortium name="The Broad Institute Genome Sequencing Center for Infectious Disease"/>
            <person name="Wu L."/>
            <person name="Ma J."/>
        </authorList>
    </citation>
    <scope>NUCLEOTIDE SEQUENCE [LARGE SCALE GENOMIC DNA]</scope>
    <source>
        <strain evidence="4">CAIM 431</strain>
    </source>
</reference>
<proteinExistence type="predicted"/>
<evidence type="ECO:0000313" key="4">
    <source>
        <dbReference type="Proteomes" id="UP001597326"/>
    </source>
</evidence>
<evidence type="ECO:0000256" key="1">
    <source>
        <dbReference type="SAM" id="MobiDB-lite"/>
    </source>
</evidence>
<accession>A0ABW4RSQ5</accession>
<feature type="region of interest" description="Disordered" evidence="1">
    <location>
        <begin position="25"/>
        <end position="74"/>
    </location>
</feature>
<evidence type="ECO:0000313" key="3">
    <source>
        <dbReference type="EMBL" id="MFD1889070.1"/>
    </source>
</evidence>